<dbReference type="InterPro" id="IPR040853">
    <property type="entry name" value="RapA2_cadherin-like"/>
</dbReference>
<organism evidence="4 5">
    <name type="scientific">Enterovibrio norvegicus DSM 15893</name>
    <dbReference type="NCBI Taxonomy" id="1121869"/>
    <lineage>
        <taxon>Bacteria</taxon>
        <taxon>Pseudomonadati</taxon>
        <taxon>Pseudomonadota</taxon>
        <taxon>Gammaproteobacteria</taxon>
        <taxon>Vibrionales</taxon>
        <taxon>Vibrionaceae</taxon>
        <taxon>Enterovibrio</taxon>
    </lineage>
</organism>
<feature type="compositionally biased region" description="Basic and acidic residues" evidence="2">
    <location>
        <begin position="1"/>
        <end position="14"/>
    </location>
</feature>
<dbReference type="PRINTS" id="PR00313">
    <property type="entry name" value="CABNDNGRPT"/>
</dbReference>
<keyword evidence="1" id="KW-0106">Calcium</keyword>
<evidence type="ECO:0000313" key="4">
    <source>
        <dbReference type="EMBL" id="SFO92987.1"/>
    </source>
</evidence>
<reference evidence="4 5" key="1">
    <citation type="submission" date="2016-10" db="EMBL/GenBank/DDBJ databases">
        <authorList>
            <person name="de Groot N.N."/>
        </authorList>
    </citation>
    <scope>NUCLEOTIDE SEQUENCE [LARGE SCALE GENOMIC DNA]</scope>
    <source>
        <strain evidence="4 5">DSM 15893</strain>
    </source>
</reference>
<dbReference type="RefSeq" id="WP_074925408.1">
    <property type="nucleotide sequence ID" value="NZ_FOWR01000005.1"/>
</dbReference>
<name>A0A1I5L6V2_9GAMM</name>
<dbReference type="Pfam" id="PF00353">
    <property type="entry name" value="HemolysinCabind"/>
    <property type="match status" value="2"/>
</dbReference>
<dbReference type="EMBL" id="FOWR01000005">
    <property type="protein sequence ID" value="SFO92987.1"/>
    <property type="molecule type" value="Genomic_DNA"/>
</dbReference>
<dbReference type="STRING" id="1121869.SAMN03084138_00841"/>
<sequence>MDEKVISNVERENEQPNEQTRAPSVAPTFDAQLTVIGGQLYVIRDGVAEPVPFANGVLIGDTIVARPNAAYVVMKNGVPVLVNEPCATCIRINEGEIEAIALAENFDFKESSQAITLLNDDISALQQAILEGADPTQEFEAPAAGGVLSSSISGFAIIEYNFTSVLAEAGFSTSYSPQASTIVDDDDVAVISAAGGEIFGLSIREGDLATLDASDGYPVTVDATLLVASGSLPIDPNSFVFDTLGLSSLLSELASETKSDGNAVTYAISDDGKTLTGSVNGETVLTLSISGEASGRDATLNASITLYKPLDHIADDGTGLVRVVGDAILFSMPIQALDASGNALREAVEMNVAIIDGSNSSANPSSHTHNENELDYISEPIPLNIDINSDALANVRFSATPALISVLESITSDGEPTQYTITDTAITVTLASDPSVTVFSLMLAPQADGSYAYVVTQNAAMDNTDDKDNIVVPVTVDVTDKDGDTVQAAFTVSLEDGNNASGAAAVISGDYGIKETTPGTPEAPAIGAITLAAGSDRLLPDSIFISNLNEESGVPGLLNELNTLSSDGEGLTFAIASGSPSGTIVLNGIKPDGTVVATLTLISSQADDGKGLTVSSNWVLSEPLDHENSATYSANHWVKFIQSIDGQGKAVETFVIDVQLQTRDSDGDLLDAPINVSYSVVDGLTPTIQASDSDVTDPAFNAQPSEITTSLGVVVGSDRIESIVWNVSPSLITQLESLTSNGNALALIPAGMEINGSSDPITLGYTAADGSVITVLTVTLLPETGQYKVVLSEALDQSDTVTLPLGVRVIDVDGDFDTSDFELVVRDGAPPSLNPVDADMFDPKTGSIGQTESFSLGLTEGSDAVESIIFTVPAGLEAALDALTSNGYQTRVEPHPLSSVTDEIRVLIDDASAQNNGATVLTISLDVDANNDPTGSYSVAQLLSIDQPSNTIELPIGVRVKDTDGDIVDGQFTITLNDVDPSVSPSTDVVVSVDEPDLTPEGTETGYPDSSATRFNIGTITDRLLPSSIGIAAASVSTLIASLNANLTSEGQALNFTYDEPSATLKGTVNGTEAIVITFSADQISGGIGLAATVSVNISMPIDHVEDTSLTGLVDIDGDQIQIKIPVQVKDTDGDWLATPVDVRVDIIDGEPPVISSAPALTVEESDINANGSGSNANRAGTTPGGTGTDGDTARGKLVVDSGSDVVTDYALDVDLFAANNTITSHGIAVTLSEPVQSGDSKVYTGYAGTRPVFTVTLSSQGIYTFTLTGALDHSVQGKDTVSVQLPIRVTDADGDVSEAKNILVNVVDDVPFSLETDGVGVGGGSLVTEEGASSSRVTILPSRNRGADDAVIKSVTINGEQHELVQGVNNRFDVTEGVGGQALGTLVIQSSGNVQFIANPDIDHLGTTENRIEESFSYEILDGDGDIVVGTTQIVVVDNEPQLIVVNTSGIEDQGRDLDPNDENVLNPENGIEVSMTVDVGDSDQGEHVDHVLITLPNDAHGTFYANGTALPLSVDQVSSGQVRLDGALFSPDAQNELWTLQNVTFVPDQDYSAANGIPSFTVTGFVEDNQGNQRQLADQTFTITVDGIADTPQWNDTDTVLFYSIEEDSDGATLNLVADLQDADSSESLNYVVTLQSGEGSLLLNGQTLSPVNGKYEISAVDINNIVVKPNAHFSGDITLSVVAQSKESSPFVSGQQTADSQARTVTVAVDPVADTTTLKVSRANGLEDTAISLSPHISLTDSADVDGSEALYVWISDIPEGATLLLADGSEVTDINGVYEIAYTEVPGLTFLPPPEANGNFSINVRGVVKDTITITNAAGVASSVTSISETASKVLNIAVKGVADEPVITADTGNVWTPIIENGIETGIETTIKEDGSVSLSFQIKSGEDGKALAGDNSETLTTLVTNIPPGVKLYDNNQQEINLVYAGVDAQGEPQYQAKVDGLEDVELVPPLGSTEDITLDVIIVVTEDDGDTLTVSKAVTVHIEPSIDASDYTLGSQGNEDANIPINWRPSTDQGFTDKNESITAITFNMSATAIAAGYTLTIQGESAPLSFVNGKVVLTSAQVSALNSGSNVLMQAPDNSDADRDLGLSVELTVQQTDVDSSVIDSKVITGDLDVVIRAVVEDGSIALLNGSDTAVTAVSDNGTGMISLSASNQRLAFVTYKGINTDGSSDEVIDSVVISFVKDAAGSEFDPPDQAFFDNFFIEGGINNGDGSWTVPKSGLAQLEISTSTPLSEPVFIKVVAEVQDQGDNNEGDASAIDEQAPVVLTLNFTGSTDNTQEAGAVTLVDVQNITGIEDTNVDLGTQLNGRIAIDSADAADDELSMIIKAGDLPANVSVTGMEFNYETSEYVAKVTVGSGGEYDLSSIGLGLPTHFAGDFVVPVKWVTTDTVSGHTKETDDSFTVVIAPEVDGVKVSVNVLETDGLGADKQPVSDPADSVPISGQALEDGIVKLSFTTVLDDPDTDIKQGVESVTQIVLSVDSTMGQFVDENGLNGAQSITVTEAELSSIYFKPTENYSGPVNVTVKTTVTDTAQNDDAGLPDATSTRVVTNQVSFNVVAVHDPVDFIGNTSPIQGDEDATGGIRLTGLEAKLNDLDGSERIVSVKLTGLPDDFQVSTLGSHLVQNSGGGEWTISVPANSTTIDFDDIVVIPPNNFSGTFNVGLVVYTDEATLSSPEAHSTSVDIQVNPIGDGIDTDITMSVEGAEDETITLPLDIQVIDKGPSYSGGSSAISENPAETIKIVVTNVPDSATLSLPSDVAPGSSAVKQPDGSWVIIANQTALSSLLFTPGDANELNWDGQLSVSIRAVDNGVEAESTLWVNQTIDVTVSPVNDAPELTVPATALTVDEDTPLLIESIRINDVDANETSGHSITVEISATEGVLSIPASTDTTGITITGEGTANLKLAGPLDAINALLGESGGGGILYTGGSNFAGEETLTVSVNDNGNTGSGGALSDSSTITVNVTPKPDVPTLVLNNAQSASVGGATAAIIPLLGLVAALTDAAETLSVEIRGIPNDMTFVNAQGVALGTGPVGGVLTLTPTELSQLHVMGNTAQSTTVQVVAISSTDQESAASSAIDLNISVIDPSQGAIAAQDASAENMVVSGAEAARLEGGANIDTLIGGLGEDILTGGQGDDTLWGGLLNGNGDNAKDRFVWTASDLGSSSAPSTDTVMDFEPNIDLIDLSAAMDVAQLLSFDVLTQSLSLSESNGDALLSISNGGSEIQHIAFSGVSLDALVGGASSGLSQSELLEAMVNKGNLYLGDTIGSAADDNLSAQAGGQSLFGLDGNDTLQAGTGNDILTGGAGNDVFTWLESSLSTPTNSDIVTDFELGEDVLYISGLLPDLGANPDVNDLLPYIDEATLDAQGTIRLGIISGSQQQDIELQQMDITSSGLHLVAGAETSAIINALIEQQALKMD</sequence>
<dbReference type="Gene3D" id="2.150.10.10">
    <property type="entry name" value="Serralysin-like metalloprotease, C-terminal"/>
    <property type="match status" value="2"/>
</dbReference>
<dbReference type="Proteomes" id="UP000182692">
    <property type="component" value="Unassembled WGS sequence"/>
</dbReference>
<dbReference type="InterPro" id="IPR011049">
    <property type="entry name" value="Serralysin-like_metalloprot_C"/>
</dbReference>
<dbReference type="NCBIfam" id="TIGR03660">
    <property type="entry name" value="T1SS_rpt_143"/>
    <property type="match status" value="1"/>
</dbReference>
<dbReference type="Pfam" id="PF17803">
    <property type="entry name" value="Cadherin_4"/>
    <property type="match status" value="1"/>
</dbReference>
<feature type="region of interest" description="Disordered" evidence="2">
    <location>
        <begin position="1167"/>
        <end position="1195"/>
    </location>
</feature>
<protein>
    <submittedName>
        <fullName evidence="4">T1SS-143 domain-containing protein</fullName>
    </submittedName>
</protein>
<dbReference type="InterPro" id="IPR047777">
    <property type="entry name" value="LapA-like_RM"/>
</dbReference>
<dbReference type="InterPro" id="IPR018511">
    <property type="entry name" value="Hemolysin-typ_Ca-bd_CS"/>
</dbReference>
<feature type="compositionally biased region" description="Low complexity" evidence="2">
    <location>
        <begin position="1169"/>
        <end position="1182"/>
    </location>
</feature>
<dbReference type="OrthoDB" id="5649378at2"/>
<dbReference type="InterPro" id="IPR019960">
    <property type="entry name" value="T1SS_VCA0849"/>
</dbReference>
<evidence type="ECO:0000313" key="5">
    <source>
        <dbReference type="Proteomes" id="UP000182692"/>
    </source>
</evidence>
<dbReference type="GeneID" id="35872488"/>
<feature type="domain" description="RapA2 cadherin-like" evidence="3">
    <location>
        <begin position="2826"/>
        <end position="2891"/>
    </location>
</feature>
<dbReference type="InterPro" id="IPR019959">
    <property type="entry name" value="T1SS-143_rpt-cont_dom"/>
</dbReference>
<proteinExistence type="predicted"/>
<dbReference type="GO" id="GO:0005509">
    <property type="term" value="F:calcium ion binding"/>
    <property type="evidence" value="ECO:0007669"/>
    <property type="project" value="InterPro"/>
</dbReference>
<dbReference type="InterPro" id="IPR001343">
    <property type="entry name" value="Hemolysn_Ca-bd"/>
</dbReference>
<feature type="region of interest" description="Disordered" evidence="2">
    <location>
        <begin position="1"/>
        <end position="23"/>
    </location>
</feature>
<evidence type="ECO:0000256" key="2">
    <source>
        <dbReference type="SAM" id="MobiDB-lite"/>
    </source>
</evidence>
<evidence type="ECO:0000256" key="1">
    <source>
        <dbReference type="ARBA" id="ARBA00022837"/>
    </source>
</evidence>
<dbReference type="PROSITE" id="PS00330">
    <property type="entry name" value="HEMOLYSIN_CALCIUM"/>
    <property type="match status" value="2"/>
</dbReference>
<dbReference type="NCBIfam" id="NF033682">
    <property type="entry name" value="retention_LapA"/>
    <property type="match status" value="1"/>
</dbReference>
<dbReference type="GO" id="GO:0005615">
    <property type="term" value="C:extracellular space"/>
    <property type="evidence" value="ECO:0007669"/>
    <property type="project" value="InterPro"/>
</dbReference>
<gene>
    <name evidence="4" type="ORF">SAMN03084138_00841</name>
</gene>
<dbReference type="NCBIfam" id="TIGR03661">
    <property type="entry name" value="T1SS_VCA0849"/>
    <property type="match status" value="1"/>
</dbReference>
<dbReference type="SUPFAM" id="SSF51120">
    <property type="entry name" value="beta-Roll"/>
    <property type="match status" value="2"/>
</dbReference>
<evidence type="ECO:0000259" key="3">
    <source>
        <dbReference type="Pfam" id="PF17803"/>
    </source>
</evidence>
<accession>A0A1I5L6V2</accession>